<keyword evidence="5" id="KW-1185">Reference proteome</keyword>
<dbReference type="InterPro" id="IPR036291">
    <property type="entry name" value="NAD(P)-bd_dom_sf"/>
</dbReference>
<sequence>MDSRTTAGGPRIRIGMVGGGPGADIGATHRFAQRLDDRYELVAGVFGQDPEASKTFGAGLHVDPSRIYPDAETMADAEAEREDGIEVVTIATPNSSHLPLARIFLERGFSVVCEKPLTTSVADALELHRLATSAGVVFAVPHAYSAYAMVREAARLVRDGALGKLTLVQVEHASGWASEALERTGHKQALWRTTPEIAGFPSVVGDLGTHAFHLTRYITGLELEEVSADLSTVVPERGVIDNAFVHLHLTGGVRGALWASMVATGQEHGLRIRVFGEKGSLEWRHEDPQHLVVRSADATSTTLAQGQARLSEDAARLTRVGLGHSEGFLEAFTDFYSDVADALLARRDGAPFTPRELSFPTIDDGVLGVAFVDAAARSSSASGAWTKPSVSLADLHSREEARA</sequence>
<keyword evidence="1" id="KW-0520">NAD</keyword>
<feature type="domain" description="GFO/IDH/MocA-like oxidoreductase" evidence="3">
    <location>
        <begin position="150"/>
        <end position="282"/>
    </location>
</feature>
<dbReference type="EMBL" id="BAABLM010000002">
    <property type="protein sequence ID" value="GAA4670889.1"/>
    <property type="molecule type" value="Genomic_DNA"/>
</dbReference>
<dbReference type="InterPro" id="IPR051317">
    <property type="entry name" value="Gfo/Idh/MocA_oxidoreduct"/>
</dbReference>
<evidence type="ECO:0000259" key="2">
    <source>
        <dbReference type="Pfam" id="PF01408"/>
    </source>
</evidence>
<proteinExistence type="predicted"/>
<evidence type="ECO:0000259" key="3">
    <source>
        <dbReference type="Pfam" id="PF22725"/>
    </source>
</evidence>
<dbReference type="Proteomes" id="UP001501295">
    <property type="component" value="Unassembled WGS sequence"/>
</dbReference>
<dbReference type="Pfam" id="PF22725">
    <property type="entry name" value="GFO_IDH_MocA_C3"/>
    <property type="match status" value="1"/>
</dbReference>
<feature type="domain" description="Gfo/Idh/MocA-like oxidoreductase N-terminal" evidence="2">
    <location>
        <begin position="12"/>
        <end position="141"/>
    </location>
</feature>
<dbReference type="Gene3D" id="3.40.50.720">
    <property type="entry name" value="NAD(P)-binding Rossmann-like Domain"/>
    <property type="match status" value="1"/>
</dbReference>
<protein>
    <submittedName>
        <fullName evidence="4">Gfo/Idh/MocA family oxidoreductase</fullName>
    </submittedName>
</protein>
<evidence type="ECO:0000313" key="5">
    <source>
        <dbReference type="Proteomes" id="UP001501295"/>
    </source>
</evidence>
<comment type="caution">
    <text evidence="4">The sequence shown here is derived from an EMBL/GenBank/DDBJ whole genome shotgun (WGS) entry which is preliminary data.</text>
</comment>
<dbReference type="RefSeq" id="WP_345374557.1">
    <property type="nucleotide sequence ID" value="NZ_BAABLM010000002.1"/>
</dbReference>
<dbReference type="PANTHER" id="PTHR43708:SF3">
    <property type="entry name" value="OXIDOREDUCTASE"/>
    <property type="match status" value="1"/>
</dbReference>
<organism evidence="4 5">
    <name type="scientific">Frondihabitans cladoniiphilus</name>
    <dbReference type="NCBI Taxonomy" id="715785"/>
    <lineage>
        <taxon>Bacteria</taxon>
        <taxon>Bacillati</taxon>
        <taxon>Actinomycetota</taxon>
        <taxon>Actinomycetes</taxon>
        <taxon>Micrococcales</taxon>
        <taxon>Microbacteriaceae</taxon>
        <taxon>Frondihabitans</taxon>
    </lineage>
</organism>
<dbReference type="PANTHER" id="PTHR43708">
    <property type="entry name" value="CONSERVED EXPRESSED OXIDOREDUCTASE (EUROFUNG)"/>
    <property type="match status" value="1"/>
</dbReference>
<dbReference type="Gene3D" id="3.30.360.10">
    <property type="entry name" value="Dihydrodipicolinate Reductase, domain 2"/>
    <property type="match status" value="1"/>
</dbReference>
<dbReference type="InterPro" id="IPR000683">
    <property type="entry name" value="Gfo/Idh/MocA-like_OxRdtase_N"/>
</dbReference>
<dbReference type="SUPFAM" id="SSF55347">
    <property type="entry name" value="Glyceraldehyde-3-phosphate dehydrogenase-like, C-terminal domain"/>
    <property type="match status" value="1"/>
</dbReference>
<dbReference type="SUPFAM" id="SSF51735">
    <property type="entry name" value="NAD(P)-binding Rossmann-fold domains"/>
    <property type="match status" value="1"/>
</dbReference>
<gene>
    <name evidence="4" type="ORF">GCM10025780_13050</name>
</gene>
<evidence type="ECO:0000313" key="4">
    <source>
        <dbReference type="EMBL" id="GAA4670889.1"/>
    </source>
</evidence>
<accession>A0ABP8VRS8</accession>
<dbReference type="Pfam" id="PF01408">
    <property type="entry name" value="GFO_IDH_MocA"/>
    <property type="match status" value="1"/>
</dbReference>
<name>A0ABP8VRS8_9MICO</name>
<reference evidence="5" key="1">
    <citation type="journal article" date="2019" name="Int. J. Syst. Evol. Microbiol.">
        <title>The Global Catalogue of Microorganisms (GCM) 10K type strain sequencing project: providing services to taxonomists for standard genome sequencing and annotation.</title>
        <authorList>
            <consortium name="The Broad Institute Genomics Platform"/>
            <consortium name="The Broad Institute Genome Sequencing Center for Infectious Disease"/>
            <person name="Wu L."/>
            <person name="Ma J."/>
        </authorList>
    </citation>
    <scope>NUCLEOTIDE SEQUENCE [LARGE SCALE GENOMIC DNA]</scope>
    <source>
        <strain evidence="5">JCM 18956</strain>
    </source>
</reference>
<dbReference type="InterPro" id="IPR055170">
    <property type="entry name" value="GFO_IDH_MocA-like_dom"/>
</dbReference>
<evidence type="ECO:0000256" key="1">
    <source>
        <dbReference type="ARBA" id="ARBA00023027"/>
    </source>
</evidence>